<organism evidence="1 2">
    <name type="scientific">Nitrosomonas oligotropha</name>
    <dbReference type="NCBI Taxonomy" id="42354"/>
    <lineage>
        <taxon>Bacteria</taxon>
        <taxon>Pseudomonadati</taxon>
        <taxon>Pseudomonadota</taxon>
        <taxon>Betaproteobacteria</taxon>
        <taxon>Nitrosomonadales</taxon>
        <taxon>Nitrosomonadaceae</taxon>
        <taxon>Nitrosomonas</taxon>
    </lineage>
</organism>
<proteinExistence type="predicted"/>
<gene>
    <name evidence="1" type="ORF">SAMN05216333_105140</name>
</gene>
<name>A0A1H8MLR7_9PROT</name>
<dbReference type="RefSeq" id="WP_256206124.1">
    <property type="nucleotide sequence ID" value="NZ_FNOE01000005.1"/>
</dbReference>
<dbReference type="InterPro" id="IPR046037">
    <property type="entry name" value="DUF5995"/>
</dbReference>
<dbReference type="AlphaFoldDB" id="A0A1H8MLR7"/>
<protein>
    <submittedName>
        <fullName evidence="1">Uncharacterized protein</fullName>
    </submittedName>
</protein>
<evidence type="ECO:0000313" key="1">
    <source>
        <dbReference type="EMBL" id="SEO18234.1"/>
    </source>
</evidence>
<evidence type="ECO:0000313" key="2">
    <source>
        <dbReference type="Proteomes" id="UP000198814"/>
    </source>
</evidence>
<dbReference type="STRING" id="42354.SAMN05216333_105140"/>
<keyword evidence="2" id="KW-1185">Reference proteome</keyword>
<dbReference type="EMBL" id="FODO01000005">
    <property type="protein sequence ID" value="SEO18234.1"/>
    <property type="molecule type" value="Genomic_DNA"/>
</dbReference>
<sequence length="259" mass="28918">MADTSFPSAIATPATTIDEVIVQLTAIVEWSKQNDSRMGYFAALYRKVTIQVKHGIAENYFDDGPRMERLDVIFANRYIHACYLYQTGQTPTKSWVRAFDATQHWWPIVLQHLLLGMNAHINLDLGIAAAETVPPGELQNLKGDFEKINQVLAGLVGGVQSELAEIWPILGLLNRFLGSVETAIINFSMEKARDAAWSFAEKLSPLSEVQRKQAIVEKDGMMALFSNVISHPGFYGSLIIGIIRLGERGTTRQRIEILE</sequence>
<reference evidence="2" key="1">
    <citation type="submission" date="2016-10" db="EMBL/GenBank/DDBJ databases">
        <authorList>
            <person name="Varghese N."/>
            <person name="Submissions S."/>
        </authorList>
    </citation>
    <scope>NUCLEOTIDE SEQUENCE [LARGE SCALE GENOMIC DNA]</scope>
    <source>
        <strain evidence="2">Nm76</strain>
    </source>
</reference>
<accession>A0A1H8MLR7</accession>
<dbReference type="Proteomes" id="UP000198814">
    <property type="component" value="Unassembled WGS sequence"/>
</dbReference>
<dbReference type="Pfam" id="PF19458">
    <property type="entry name" value="DUF5995"/>
    <property type="match status" value="1"/>
</dbReference>